<sequence length="1063" mass="120643">MCQSCAYQLANNKLPSSALANNMWIGEVPEELGMLTLPERLLVARYYPAAYIIKLFPKQKGSIHWDSSNLNSGLQGNVSTYCMNTQDIASMVEGQLLPPNPTFLSATIGVTIVGPNNIPDRSLPSLLTVSRHHVRNALLFLQRENPLYRDIVISEENLALLPEFGVPEEIKAIVRHSDDLDLLEQERAGYIDDDEEKEKVSVFFLIFNVGTYHWFLVEPATFPVQAFGVLDPGASDVDDQQILAQALANTSFSRAESYAVRQGSTFVTEYARRDENDLLTIGQPNNPNHLLGAFPWLFPYACGGFEVEHPISVSYEAHAAWAMRFADRRFRLDLQFMFQLFGVIQKRQVCRSAVIQVKKSEFCKNEEAFCHLQPSDLKLASTEEDQHRKHSNPTVQALMKHISAVRSKVMGTDESRRSIRSYIWGMTIRKSPPSLWITINPTDTHNPIAQVFTGADIDLDRFDKTAGPDSSTRSLRIAKDPYAAAKFFHFTINVLLDTIFGICSERSTSVLRCKCGVFGIVEGYIGTVEAQGRGTLHLHMMVWLRGAPTAERMKELLSTDCFRKRIATYIAINIREHHPELDEEALSIVPRESAVSYSRPVNPWSNCYDGDRNEAEKKLVRAVQIHKCGPGCMVVVKGRLLCKRHAPFPLAESAWVDALGNWGPQRQVGMMNNWVPTLLHATRSNHDCKLITNGEETTDISFYFTNYSTKNQQHSSNSSALLARTLAFHQATERRTDDYHTLNKRLIQRCANTLSREQEFSAPEVVSYLMNWGDRYISHHFEPIYFSSVISHLQQCYPSLLLSQKIEGQDKTREIQKYEVHQMREYMDCGDALENYSYLDFFVNTYDAFMPAEETNKLPLRKHNVRIPYRANRGHSARCRVLRSDGHETMPYFPGQWFPHANDVEKHELYCASILTLLKPWRSLATLKCQDLSFDAAFHNFIAESPPSFSRTIDNIQYHYNCADKAQERRTNAEISTAWAVASQVPDENVDEDNGLNEISVAMVEKVIEDDIQDAMQSKMSSRERLYADVAIGIAEDLGFFDSPSKDTPFTHPASEPMQCFGP</sequence>
<name>A0A0D0DK89_9AGAM</name>
<evidence type="ECO:0000313" key="4">
    <source>
        <dbReference type="Proteomes" id="UP000054538"/>
    </source>
</evidence>
<dbReference type="EMBL" id="KN825371">
    <property type="protein sequence ID" value="KIK91578.1"/>
    <property type="molecule type" value="Genomic_DNA"/>
</dbReference>
<feature type="domain" description="Helitron helicase-like" evidence="1">
    <location>
        <begin position="318"/>
        <end position="542"/>
    </location>
</feature>
<dbReference type="Pfam" id="PF14214">
    <property type="entry name" value="Helitron_like_N"/>
    <property type="match status" value="1"/>
</dbReference>
<organism evidence="3 4">
    <name type="scientific">Paxillus rubicundulus Ve08.2h10</name>
    <dbReference type="NCBI Taxonomy" id="930991"/>
    <lineage>
        <taxon>Eukaryota</taxon>
        <taxon>Fungi</taxon>
        <taxon>Dikarya</taxon>
        <taxon>Basidiomycota</taxon>
        <taxon>Agaricomycotina</taxon>
        <taxon>Agaricomycetes</taxon>
        <taxon>Agaricomycetidae</taxon>
        <taxon>Boletales</taxon>
        <taxon>Paxilineae</taxon>
        <taxon>Paxillaceae</taxon>
        <taxon>Paxillus</taxon>
    </lineage>
</organism>
<proteinExistence type="predicted"/>
<dbReference type="HOGENOM" id="CLU_001248_6_1_1"/>
<evidence type="ECO:0000259" key="2">
    <source>
        <dbReference type="Pfam" id="PF20209"/>
    </source>
</evidence>
<accession>A0A0D0DK89</accession>
<dbReference type="OrthoDB" id="432234at2759"/>
<evidence type="ECO:0008006" key="5">
    <source>
        <dbReference type="Google" id="ProtNLM"/>
    </source>
</evidence>
<gene>
    <name evidence="3" type="ORF">PAXRUDRAFT_149188</name>
</gene>
<dbReference type="Pfam" id="PF20209">
    <property type="entry name" value="DUF6570"/>
    <property type="match status" value="1"/>
</dbReference>
<dbReference type="InParanoid" id="A0A0D0DK89"/>
<protein>
    <recommendedName>
        <fullName evidence="5">Helitron helicase-like domain-containing protein</fullName>
    </recommendedName>
</protein>
<dbReference type="InterPro" id="IPR025476">
    <property type="entry name" value="Helitron_helicase-like"/>
</dbReference>
<evidence type="ECO:0000313" key="3">
    <source>
        <dbReference type="EMBL" id="KIK91578.1"/>
    </source>
</evidence>
<reference evidence="3 4" key="1">
    <citation type="submission" date="2014-04" db="EMBL/GenBank/DDBJ databases">
        <authorList>
            <consortium name="DOE Joint Genome Institute"/>
            <person name="Kuo A."/>
            <person name="Kohler A."/>
            <person name="Jargeat P."/>
            <person name="Nagy L.G."/>
            <person name="Floudas D."/>
            <person name="Copeland A."/>
            <person name="Barry K.W."/>
            <person name="Cichocki N."/>
            <person name="Veneault-Fourrey C."/>
            <person name="LaButti K."/>
            <person name="Lindquist E.A."/>
            <person name="Lipzen A."/>
            <person name="Lundell T."/>
            <person name="Morin E."/>
            <person name="Murat C."/>
            <person name="Sun H."/>
            <person name="Tunlid A."/>
            <person name="Henrissat B."/>
            <person name="Grigoriev I.V."/>
            <person name="Hibbett D.S."/>
            <person name="Martin F."/>
            <person name="Nordberg H.P."/>
            <person name="Cantor M.N."/>
            <person name="Hua S.X."/>
        </authorList>
    </citation>
    <scope>NUCLEOTIDE SEQUENCE [LARGE SCALE GENOMIC DNA]</scope>
    <source>
        <strain evidence="3 4">Ve08.2h10</strain>
    </source>
</reference>
<keyword evidence="4" id="KW-1185">Reference proteome</keyword>
<feature type="domain" description="DUF6570" evidence="2">
    <location>
        <begin position="11"/>
        <end position="159"/>
    </location>
</feature>
<reference evidence="4" key="2">
    <citation type="submission" date="2015-01" db="EMBL/GenBank/DDBJ databases">
        <title>Evolutionary Origins and Diversification of the Mycorrhizal Mutualists.</title>
        <authorList>
            <consortium name="DOE Joint Genome Institute"/>
            <consortium name="Mycorrhizal Genomics Consortium"/>
            <person name="Kohler A."/>
            <person name="Kuo A."/>
            <person name="Nagy L.G."/>
            <person name="Floudas D."/>
            <person name="Copeland A."/>
            <person name="Barry K.W."/>
            <person name="Cichocki N."/>
            <person name="Veneault-Fourrey C."/>
            <person name="LaButti K."/>
            <person name="Lindquist E.A."/>
            <person name="Lipzen A."/>
            <person name="Lundell T."/>
            <person name="Morin E."/>
            <person name="Murat C."/>
            <person name="Riley R."/>
            <person name="Ohm R."/>
            <person name="Sun H."/>
            <person name="Tunlid A."/>
            <person name="Henrissat B."/>
            <person name="Grigoriev I.V."/>
            <person name="Hibbett D.S."/>
            <person name="Martin F."/>
        </authorList>
    </citation>
    <scope>NUCLEOTIDE SEQUENCE [LARGE SCALE GENOMIC DNA]</scope>
    <source>
        <strain evidence="4">Ve08.2h10</strain>
    </source>
</reference>
<dbReference type="STRING" id="930991.A0A0D0DK89"/>
<dbReference type="AlphaFoldDB" id="A0A0D0DK89"/>
<evidence type="ECO:0000259" key="1">
    <source>
        <dbReference type="Pfam" id="PF14214"/>
    </source>
</evidence>
<dbReference type="InterPro" id="IPR046700">
    <property type="entry name" value="DUF6570"/>
</dbReference>
<dbReference type="Proteomes" id="UP000054538">
    <property type="component" value="Unassembled WGS sequence"/>
</dbReference>